<dbReference type="Pfam" id="PF00300">
    <property type="entry name" value="His_Phos_1"/>
    <property type="match status" value="1"/>
</dbReference>
<sequence>MRLILVRHPAPQVNSGTCYGRSDVAVAPRAMATVRANLQATLPTGVPLYTSPLRRCAGLATALAQDLPSSTLRFDARLAEMDFGTWEMQPWHAIARADIDAWAADLAYYRPGGGENVLAMATRVHAFLGDLLCEQHETAIIICHAGTIRLLLALQARLPLEETALRAANNAHKIAYGETVVVDF</sequence>
<dbReference type="SMART" id="SM00855">
    <property type="entry name" value="PGAM"/>
    <property type="match status" value="1"/>
</dbReference>
<dbReference type="SUPFAM" id="SSF53254">
    <property type="entry name" value="Phosphoglycerate mutase-like"/>
    <property type="match status" value="1"/>
</dbReference>
<gene>
    <name evidence="1" type="ORF">BA896_004545</name>
</gene>
<evidence type="ECO:0000313" key="2">
    <source>
        <dbReference type="Proteomes" id="UP000092634"/>
    </source>
</evidence>
<organism evidence="1 2">
    <name type="scientific">Janthinobacterium lividum</name>
    <dbReference type="NCBI Taxonomy" id="29581"/>
    <lineage>
        <taxon>Bacteria</taxon>
        <taxon>Pseudomonadati</taxon>
        <taxon>Pseudomonadota</taxon>
        <taxon>Betaproteobacteria</taxon>
        <taxon>Burkholderiales</taxon>
        <taxon>Oxalobacteraceae</taxon>
        <taxon>Janthinobacterium</taxon>
    </lineage>
</organism>
<protein>
    <submittedName>
        <fullName evidence="1">Phosphoglycerate mutase</fullName>
    </submittedName>
</protein>
<dbReference type="EMBL" id="MAQB02000001">
    <property type="protein sequence ID" value="OFJ48333.1"/>
    <property type="molecule type" value="Genomic_DNA"/>
</dbReference>
<dbReference type="AlphaFoldDB" id="A0A1E8PPY8"/>
<dbReference type="InterPro" id="IPR029033">
    <property type="entry name" value="His_PPase_superfam"/>
</dbReference>
<accession>A0A1E8PPY8</accession>
<dbReference type="Gene3D" id="3.40.50.1240">
    <property type="entry name" value="Phosphoglycerate mutase-like"/>
    <property type="match status" value="1"/>
</dbReference>
<comment type="caution">
    <text evidence="1">The sequence shown here is derived from an EMBL/GenBank/DDBJ whole genome shotgun (WGS) entry which is preliminary data.</text>
</comment>
<name>A0A1E8PPY8_9BURK</name>
<proteinExistence type="predicted"/>
<evidence type="ECO:0000313" key="1">
    <source>
        <dbReference type="EMBL" id="OFJ48333.1"/>
    </source>
</evidence>
<dbReference type="Proteomes" id="UP000092634">
    <property type="component" value="Unassembled WGS sequence"/>
</dbReference>
<reference evidence="1 2" key="1">
    <citation type="submission" date="2016-10" db="EMBL/GenBank/DDBJ databases">
        <title>Updated version of Genome Assembly of Janthinobacterium lividum ERGS5:01.</title>
        <authorList>
            <person name="Kumar R."/>
            <person name="Acharya V."/>
            <person name="Singh D."/>
        </authorList>
    </citation>
    <scope>NUCLEOTIDE SEQUENCE [LARGE SCALE GENOMIC DNA]</scope>
    <source>
        <strain evidence="1 2">ERGS5:01</strain>
    </source>
</reference>
<dbReference type="InterPro" id="IPR013078">
    <property type="entry name" value="His_Pase_superF_clade-1"/>
</dbReference>